<evidence type="ECO:0000259" key="3">
    <source>
        <dbReference type="Pfam" id="PF19278"/>
    </source>
</evidence>
<dbReference type="GO" id="GO:0006749">
    <property type="term" value="P:glutathione metabolic process"/>
    <property type="evidence" value="ECO:0007669"/>
    <property type="project" value="TreeGrafter"/>
</dbReference>
<keyword evidence="5" id="KW-1185">Reference proteome</keyword>
<dbReference type="InterPro" id="IPR008040">
    <property type="entry name" value="Hydant_A_N"/>
</dbReference>
<accession>A0A1I2BF21</accession>
<dbReference type="AlphaFoldDB" id="A0A1I2BF21"/>
<dbReference type="Proteomes" id="UP000199516">
    <property type="component" value="Unassembled WGS sequence"/>
</dbReference>
<name>A0A1I2BF21_9BACI</name>
<dbReference type="Pfam" id="PF01968">
    <property type="entry name" value="Hydantoinase_A"/>
    <property type="match status" value="1"/>
</dbReference>
<dbReference type="GO" id="GO:0005829">
    <property type="term" value="C:cytosol"/>
    <property type="evidence" value="ECO:0007669"/>
    <property type="project" value="TreeGrafter"/>
</dbReference>
<feature type="domain" description="Hydantoinase A/oxoprolinase" evidence="1">
    <location>
        <begin position="205"/>
        <end position="489"/>
    </location>
</feature>
<evidence type="ECO:0000259" key="1">
    <source>
        <dbReference type="Pfam" id="PF01968"/>
    </source>
</evidence>
<feature type="domain" description="Acetophenone carboxylase-like C-terminal" evidence="3">
    <location>
        <begin position="504"/>
        <end position="672"/>
    </location>
</feature>
<dbReference type="InterPro" id="IPR049517">
    <property type="entry name" value="ACX-like_C"/>
</dbReference>
<dbReference type="Pfam" id="PF05378">
    <property type="entry name" value="Hydant_A_N"/>
    <property type="match status" value="1"/>
</dbReference>
<sequence>MGYGAYRVGVDIGGTFTDFTYIDETTGDIHTFKTPTVTEDPNIGILNGLSLLQDNGIAPEDITFFTYGTTIGLNTVLQQKGANIALFVTEGFRDLLNFQRLRLPIPYDFRSRHPEPFIPRSRVFPIKERLRFDGSVATALDQDSVDEAVKKAVSLGVEGIVICFLHSYINPAHEKEAATRISEMAEGVEVNVSSELWPQMREYERAVMTSMNMYIQPKVKRSFQTLTKSMEDAKVGSKPFITQSNGGIMNIESAAELPVSTLFSGPAAGVGGALEVAKRAKIDNIVTFDVGGTSADISIIEGGHLNYSEANTLAGFPVMLPSVSMYSIGAGGGSYAWIDNGGLLKVGPESVGSTPGPACYGVGDKAALTDAFLICGYLNPASFAGDIELDVNKSREALRPIADYLQVEVEEAADQMVRVAIANMYAEMSNVMEYQGFDPRDFTLLGFGGAGPVLANMLAKEIQADGVLIPKSPGTLSALGALTADFIHDEIKSIQTLLDHISIRDLQESYVSLIKSAKQWLEKQSTRFEPEQKLQLSMDARYENQAYEINLPLSMSTFDEKGKQTITDSFHDLHLSKYGHNDREAHMEIINLRVRIIGSTPEAEPKRVPEKEVEAQPVATRQVVIEGEKYEANVYGRDDLRQNHVIYGPAIIEQNDTTVLILPGWKSDVDPFGNLLLRAEKGEA</sequence>
<dbReference type="RefSeq" id="WP_091658573.1">
    <property type="nucleotide sequence ID" value="NZ_FONT01000002.1"/>
</dbReference>
<dbReference type="InterPro" id="IPR045079">
    <property type="entry name" value="Oxoprolinase-like"/>
</dbReference>
<feature type="domain" description="Hydantoinase/oxoprolinase N-terminal" evidence="2">
    <location>
        <begin position="7"/>
        <end position="184"/>
    </location>
</feature>
<dbReference type="EMBL" id="FONT01000002">
    <property type="protein sequence ID" value="SFE54478.1"/>
    <property type="molecule type" value="Genomic_DNA"/>
</dbReference>
<organism evidence="4 5">
    <name type="scientific">Alteribacillus iranensis</name>
    <dbReference type="NCBI Taxonomy" id="930128"/>
    <lineage>
        <taxon>Bacteria</taxon>
        <taxon>Bacillati</taxon>
        <taxon>Bacillota</taxon>
        <taxon>Bacilli</taxon>
        <taxon>Bacillales</taxon>
        <taxon>Bacillaceae</taxon>
        <taxon>Alteribacillus</taxon>
    </lineage>
</organism>
<protein>
    <submittedName>
        <fullName evidence="4">N-methylhydantoinase A</fullName>
    </submittedName>
</protein>
<dbReference type="SUPFAM" id="SSF53067">
    <property type="entry name" value="Actin-like ATPase domain"/>
    <property type="match status" value="1"/>
</dbReference>
<dbReference type="InterPro" id="IPR043129">
    <property type="entry name" value="ATPase_NBD"/>
</dbReference>
<gene>
    <name evidence="4" type="ORF">SAMN05192532_102256</name>
</gene>
<dbReference type="OrthoDB" id="9768323at2"/>
<dbReference type="PANTHER" id="PTHR11365:SF23">
    <property type="entry name" value="HYPOTHETICAL 5-OXOPROLINASE (EUROFUNG)-RELATED"/>
    <property type="match status" value="1"/>
</dbReference>
<proteinExistence type="predicted"/>
<dbReference type="Pfam" id="PF19278">
    <property type="entry name" value="Hydant_A_C"/>
    <property type="match status" value="1"/>
</dbReference>
<dbReference type="STRING" id="930128.SAMN05192532_102256"/>
<evidence type="ECO:0000313" key="5">
    <source>
        <dbReference type="Proteomes" id="UP000199516"/>
    </source>
</evidence>
<dbReference type="GO" id="GO:0017168">
    <property type="term" value="F:5-oxoprolinase (ATP-hydrolyzing) activity"/>
    <property type="evidence" value="ECO:0007669"/>
    <property type="project" value="TreeGrafter"/>
</dbReference>
<evidence type="ECO:0000313" key="4">
    <source>
        <dbReference type="EMBL" id="SFE54478.1"/>
    </source>
</evidence>
<evidence type="ECO:0000259" key="2">
    <source>
        <dbReference type="Pfam" id="PF05378"/>
    </source>
</evidence>
<dbReference type="InterPro" id="IPR002821">
    <property type="entry name" value="Hydantoinase_A"/>
</dbReference>
<dbReference type="PANTHER" id="PTHR11365">
    <property type="entry name" value="5-OXOPROLINASE RELATED"/>
    <property type="match status" value="1"/>
</dbReference>
<reference evidence="4" key="1">
    <citation type="submission" date="2016-10" db="EMBL/GenBank/DDBJ databases">
        <authorList>
            <person name="de Groot N.N."/>
        </authorList>
    </citation>
    <scope>NUCLEOTIDE SEQUENCE [LARGE SCALE GENOMIC DNA]</scope>
    <source>
        <strain evidence="4">DSM 23995</strain>
    </source>
</reference>